<name>A0A655IDG9_MYCTX</name>
<dbReference type="Proteomes" id="UP000039217">
    <property type="component" value="Unassembled WGS sequence"/>
</dbReference>
<organism evidence="1 2">
    <name type="scientific">Mycobacterium tuberculosis</name>
    <dbReference type="NCBI Taxonomy" id="1773"/>
    <lineage>
        <taxon>Bacteria</taxon>
        <taxon>Bacillati</taxon>
        <taxon>Actinomycetota</taxon>
        <taxon>Actinomycetes</taxon>
        <taxon>Mycobacteriales</taxon>
        <taxon>Mycobacteriaceae</taxon>
        <taxon>Mycobacterium</taxon>
        <taxon>Mycobacterium tuberculosis complex</taxon>
    </lineage>
</organism>
<evidence type="ECO:0000313" key="1">
    <source>
        <dbReference type="EMBL" id="CNV44711.1"/>
    </source>
</evidence>
<sequence length="118" mass="12326">MPARALNRISSTRWTITCTDCCSATAAVARTAVSPPFCKNRVLNASPPTPAGVVVAAKVLATCMIDSFQKPTSPSAQAHNAAAAPTYVSADTARPSSAHHQFAVRSWEKNVGTVLMKG</sequence>
<reference evidence="1 2" key="1">
    <citation type="submission" date="2015-03" db="EMBL/GenBank/DDBJ databases">
        <authorList>
            <consortium name="Pathogen Informatics"/>
        </authorList>
    </citation>
    <scope>NUCLEOTIDE SEQUENCE [LARGE SCALE GENOMIC DNA]</scope>
    <source>
        <strain evidence="1 2">D00501624</strain>
    </source>
</reference>
<gene>
    <name evidence="1" type="ORF">ERS007661_02406</name>
</gene>
<dbReference type="EMBL" id="CQQC01000839">
    <property type="protein sequence ID" value="CNV44711.1"/>
    <property type="molecule type" value="Genomic_DNA"/>
</dbReference>
<dbReference type="AlphaFoldDB" id="A0A655IDG9"/>
<evidence type="ECO:0000313" key="2">
    <source>
        <dbReference type="Proteomes" id="UP000039217"/>
    </source>
</evidence>
<accession>A0A655IDG9</accession>
<proteinExistence type="predicted"/>
<protein>
    <submittedName>
        <fullName evidence="1">Uncharacterized protein</fullName>
    </submittedName>
</protein>